<dbReference type="InterPro" id="IPR010992">
    <property type="entry name" value="IHF-like_DNA-bd_dom_sf"/>
</dbReference>
<dbReference type="Gene3D" id="4.10.520.10">
    <property type="entry name" value="IHF-like DNA-binding proteins"/>
    <property type="match status" value="1"/>
</dbReference>
<comment type="subunit">
    <text evidence="3">Homodimer.</text>
</comment>
<accession>A0A917XUP2</accession>
<dbReference type="SMART" id="SM00411">
    <property type="entry name" value="BHL"/>
    <property type="match status" value="1"/>
</dbReference>
<dbReference type="PROSITE" id="PS51257">
    <property type="entry name" value="PROKAR_LIPOPROTEIN"/>
    <property type="match status" value="1"/>
</dbReference>
<evidence type="ECO:0000256" key="7">
    <source>
        <dbReference type="ARBA" id="ARBA00084076"/>
    </source>
</evidence>
<keyword evidence="5" id="KW-0238">DNA-binding</keyword>
<dbReference type="PROSITE" id="PS00045">
    <property type="entry name" value="HISTONE_LIKE"/>
    <property type="match status" value="1"/>
</dbReference>
<evidence type="ECO:0000313" key="11">
    <source>
        <dbReference type="Proteomes" id="UP000600365"/>
    </source>
</evidence>
<comment type="similarity">
    <text evidence="2 8">Belongs to the bacterial histone-like protein family.</text>
</comment>
<dbReference type="Proteomes" id="UP000600365">
    <property type="component" value="Unassembled WGS sequence"/>
</dbReference>
<reference evidence="10 11" key="1">
    <citation type="journal article" date="2014" name="Int. J. Syst. Evol. Microbiol.">
        <title>Complete genome sequence of Corynebacterium casei LMG S-19264T (=DSM 44701T), isolated from a smear-ripened cheese.</title>
        <authorList>
            <consortium name="US DOE Joint Genome Institute (JGI-PGF)"/>
            <person name="Walter F."/>
            <person name="Albersmeier A."/>
            <person name="Kalinowski J."/>
            <person name="Ruckert C."/>
        </authorList>
    </citation>
    <scope>NUCLEOTIDE SEQUENCE [LARGE SCALE GENOMIC DNA]</scope>
    <source>
        <strain evidence="10 11">CGMCC 4.7111</strain>
    </source>
</reference>
<evidence type="ECO:0000256" key="4">
    <source>
        <dbReference type="ARBA" id="ARBA00023067"/>
    </source>
</evidence>
<keyword evidence="4" id="KW-0226">DNA condensation</keyword>
<evidence type="ECO:0000256" key="6">
    <source>
        <dbReference type="ARBA" id="ARBA00074252"/>
    </source>
</evidence>
<evidence type="ECO:0000256" key="2">
    <source>
        <dbReference type="ARBA" id="ARBA00010529"/>
    </source>
</evidence>
<protein>
    <recommendedName>
        <fullName evidence="6">DNA-binding protein HU 1</fullName>
    </recommendedName>
    <alternativeName>
        <fullName evidence="7">HSl</fullName>
    </alternativeName>
</protein>
<sequence>MTPRGAGLAFPPQVGAGCVFGREGLATDPGPGTDRGPWQHRLRCAQYAAPPRGTPQRQEEHGSNNMNRSELVAALADRAEVTRKDADAVLAAFAETVGEIVAKGDEKVTIPGFLTFERTHRAARTARNPQTGDPIQIPAGYSVKVSAGSKLKEAAKGK</sequence>
<feature type="region of interest" description="Disordered" evidence="9">
    <location>
        <begin position="47"/>
        <end position="67"/>
    </location>
</feature>
<dbReference type="GO" id="GO:0005829">
    <property type="term" value="C:cytosol"/>
    <property type="evidence" value="ECO:0007669"/>
    <property type="project" value="TreeGrafter"/>
</dbReference>
<evidence type="ECO:0000256" key="9">
    <source>
        <dbReference type="SAM" id="MobiDB-lite"/>
    </source>
</evidence>
<dbReference type="CDD" id="cd14435">
    <property type="entry name" value="SPO1_TF1_like"/>
    <property type="match status" value="1"/>
</dbReference>
<evidence type="ECO:0000256" key="3">
    <source>
        <dbReference type="ARBA" id="ARBA00011738"/>
    </source>
</evidence>
<dbReference type="EMBL" id="BMMM01000002">
    <property type="protein sequence ID" value="GGN53204.1"/>
    <property type="molecule type" value="Genomic_DNA"/>
</dbReference>
<keyword evidence="11" id="KW-1185">Reference proteome</keyword>
<comment type="function">
    <text evidence="1">Histone-like DNA-binding protein which is capable of wrapping DNA to stabilize it, and thus to prevent its denaturation under extreme environmental conditions.</text>
</comment>
<proteinExistence type="inferred from homology"/>
<dbReference type="GO" id="GO:0030527">
    <property type="term" value="F:structural constituent of chromatin"/>
    <property type="evidence" value="ECO:0007669"/>
    <property type="project" value="InterPro"/>
</dbReference>
<evidence type="ECO:0000256" key="5">
    <source>
        <dbReference type="ARBA" id="ARBA00023125"/>
    </source>
</evidence>
<name>A0A917XUP2_9ACTN</name>
<comment type="caution">
    <text evidence="10">The sequence shown here is derived from an EMBL/GenBank/DDBJ whole genome shotgun (WGS) entry which is preliminary data.</text>
</comment>
<dbReference type="AlphaFoldDB" id="A0A917XUP2"/>
<dbReference type="Pfam" id="PF00216">
    <property type="entry name" value="Bac_DNA_binding"/>
    <property type="match status" value="1"/>
</dbReference>
<dbReference type="FunFam" id="4.10.520.10:FF:000005">
    <property type="entry name" value="Integration host factor"/>
    <property type="match status" value="1"/>
</dbReference>
<gene>
    <name evidence="10" type="ORF">GCM10011579_011120</name>
</gene>
<evidence type="ECO:0000313" key="10">
    <source>
        <dbReference type="EMBL" id="GGN53204.1"/>
    </source>
</evidence>
<organism evidence="10 11">
    <name type="scientific">Streptomyces albiflavescens</name>
    <dbReference type="NCBI Taxonomy" id="1623582"/>
    <lineage>
        <taxon>Bacteria</taxon>
        <taxon>Bacillati</taxon>
        <taxon>Actinomycetota</taxon>
        <taxon>Actinomycetes</taxon>
        <taxon>Kitasatosporales</taxon>
        <taxon>Streptomycetaceae</taxon>
        <taxon>Streptomyces</taxon>
    </lineage>
</organism>
<dbReference type="GO" id="GO:0003677">
    <property type="term" value="F:DNA binding"/>
    <property type="evidence" value="ECO:0007669"/>
    <property type="project" value="UniProtKB-KW"/>
</dbReference>
<dbReference type="PANTHER" id="PTHR33175">
    <property type="entry name" value="DNA-BINDING PROTEIN HU"/>
    <property type="match status" value="1"/>
</dbReference>
<dbReference type="InterPro" id="IPR020816">
    <property type="entry name" value="Histone-like_DNA-bd_CS"/>
</dbReference>
<dbReference type="GO" id="GO:0030261">
    <property type="term" value="P:chromosome condensation"/>
    <property type="evidence" value="ECO:0007669"/>
    <property type="project" value="UniProtKB-KW"/>
</dbReference>
<dbReference type="PRINTS" id="PR01727">
    <property type="entry name" value="DNABINDINGHU"/>
</dbReference>
<dbReference type="PANTHER" id="PTHR33175:SF3">
    <property type="entry name" value="DNA-BINDING PROTEIN HU-BETA"/>
    <property type="match status" value="1"/>
</dbReference>
<dbReference type="SUPFAM" id="SSF47729">
    <property type="entry name" value="IHF-like DNA-binding proteins"/>
    <property type="match status" value="1"/>
</dbReference>
<evidence type="ECO:0000256" key="8">
    <source>
        <dbReference type="RuleBase" id="RU003939"/>
    </source>
</evidence>
<evidence type="ECO:0000256" key="1">
    <source>
        <dbReference type="ARBA" id="ARBA00003819"/>
    </source>
</evidence>
<dbReference type="InterPro" id="IPR000119">
    <property type="entry name" value="Hist_DNA-bd"/>
</dbReference>